<evidence type="ECO:0000313" key="2">
    <source>
        <dbReference type="EMBL" id="MFD3000475.1"/>
    </source>
</evidence>
<dbReference type="RefSeq" id="WP_377483515.1">
    <property type="nucleotide sequence ID" value="NZ_JBHUOX010000005.1"/>
</dbReference>
<organism evidence="2 3">
    <name type="scientific">Pontibacter toksunensis</name>
    <dbReference type="NCBI Taxonomy" id="1332631"/>
    <lineage>
        <taxon>Bacteria</taxon>
        <taxon>Pseudomonadati</taxon>
        <taxon>Bacteroidota</taxon>
        <taxon>Cytophagia</taxon>
        <taxon>Cytophagales</taxon>
        <taxon>Hymenobacteraceae</taxon>
        <taxon>Pontibacter</taxon>
    </lineage>
</organism>
<evidence type="ECO:0000256" key="1">
    <source>
        <dbReference type="SAM" id="SignalP"/>
    </source>
</evidence>
<proteinExistence type="predicted"/>
<dbReference type="Proteomes" id="UP001597641">
    <property type="component" value="Unassembled WGS sequence"/>
</dbReference>
<protein>
    <recommendedName>
        <fullName evidence="4">DUF3823 domain-containing protein</fullName>
    </recommendedName>
</protein>
<feature type="chain" id="PRO_5046873885" description="DUF3823 domain-containing protein" evidence="1">
    <location>
        <begin position="25"/>
        <end position="193"/>
    </location>
</feature>
<reference evidence="3" key="1">
    <citation type="journal article" date="2019" name="Int. J. Syst. Evol. Microbiol.">
        <title>The Global Catalogue of Microorganisms (GCM) 10K type strain sequencing project: providing services to taxonomists for standard genome sequencing and annotation.</title>
        <authorList>
            <consortium name="The Broad Institute Genomics Platform"/>
            <consortium name="The Broad Institute Genome Sequencing Center for Infectious Disease"/>
            <person name="Wu L."/>
            <person name="Ma J."/>
        </authorList>
    </citation>
    <scope>NUCLEOTIDE SEQUENCE [LARGE SCALE GENOMIC DNA]</scope>
    <source>
        <strain evidence="3">KCTC 23984</strain>
    </source>
</reference>
<feature type="signal peptide" evidence="1">
    <location>
        <begin position="1"/>
        <end position="24"/>
    </location>
</feature>
<gene>
    <name evidence="2" type="ORF">ACFS7Z_08905</name>
</gene>
<dbReference type="PROSITE" id="PS51257">
    <property type="entry name" value="PROKAR_LIPOPROTEIN"/>
    <property type="match status" value="1"/>
</dbReference>
<sequence length="193" mass="21555">MKQLKFIKALLLIFLMLSTACSKDAPEPDEPYTGNGYIRGNFGSEYLTFKEPQITGDGDSSSHYYNPNINGGLLLLTRVGLYSDRRSVSLIINGIDLDNLPLPIVISPSQALENRMYGAVMLYDYTIPDSVVRWGPEDSYNFEGTTQKDITINITSKTDDIIKGTFEGKIRSRTGLEKAVTGGEFRIKIIRKE</sequence>
<evidence type="ECO:0000313" key="3">
    <source>
        <dbReference type="Proteomes" id="UP001597641"/>
    </source>
</evidence>
<name>A0ABW6BT45_9BACT</name>
<dbReference type="EMBL" id="JBHUOX010000005">
    <property type="protein sequence ID" value="MFD3000475.1"/>
    <property type="molecule type" value="Genomic_DNA"/>
</dbReference>
<evidence type="ECO:0008006" key="4">
    <source>
        <dbReference type="Google" id="ProtNLM"/>
    </source>
</evidence>
<comment type="caution">
    <text evidence="2">The sequence shown here is derived from an EMBL/GenBank/DDBJ whole genome shotgun (WGS) entry which is preliminary data.</text>
</comment>
<keyword evidence="1" id="KW-0732">Signal</keyword>
<accession>A0ABW6BT45</accession>
<keyword evidence="3" id="KW-1185">Reference proteome</keyword>